<reference evidence="2 3" key="1">
    <citation type="submission" date="2020-08" db="EMBL/GenBank/DDBJ databases">
        <title>A Genomic Blueprint of the Chicken Gut Microbiome.</title>
        <authorList>
            <person name="Gilroy R."/>
            <person name="Ravi A."/>
            <person name="Getino M."/>
            <person name="Pursley I."/>
            <person name="Horton D.L."/>
            <person name="Alikhan N.-F."/>
            <person name="Baker D."/>
            <person name="Gharbi K."/>
            <person name="Hall N."/>
            <person name="Watson M."/>
            <person name="Adriaenssens E.M."/>
            <person name="Foster-Nyarko E."/>
            <person name="Jarju S."/>
            <person name="Secka A."/>
            <person name="Antonio M."/>
            <person name="Oren A."/>
            <person name="Chaudhuri R."/>
            <person name="La Ragione R.M."/>
            <person name="Hildebrand F."/>
            <person name="Pallen M.J."/>
        </authorList>
    </citation>
    <scope>NUCLEOTIDE SEQUENCE [LARGE SCALE GENOMIC DNA]</scope>
    <source>
        <strain evidence="2 3">Re31</strain>
    </source>
</reference>
<accession>A0ABR8X9A1</accession>
<sequence>MEEKNKKRELVKYFFQVMGDERFLTVLEKYTVGEGYGIEHVWCVFADDYEEWEEDYFGEDGVAFYFDYPAVEEDEEVILDYETLYLYLEEIVESYLLRHPESKLEIENYMNKIKERYKIKQ</sequence>
<feature type="domain" description="CDI immunity protein" evidence="1">
    <location>
        <begin position="7"/>
        <end position="109"/>
    </location>
</feature>
<dbReference type="RefSeq" id="WP_191706223.1">
    <property type="nucleotide sequence ID" value="NZ_JACSQA010000003.1"/>
</dbReference>
<dbReference type="Proteomes" id="UP000640930">
    <property type="component" value="Unassembled WGS sequence"/>
</dbReference>
<organism evidence="2 3">
    <name type="scientific">Ureibacillus galli</name>
    <dbReference type="NCBI Taxonomy" id="2762222"/>
    <lineage>
        <taxon>Bacteria</taxon>
        <taxon>Bacillati</taxon>
        <taxon>Bacillota</taxon>
        <taxon>Bacilli</taxon>
        <taxon>Bacillales</taxon>
        <taxon>Caryophanaceae</taxon>
        <taxon>Ureibacillus</taxon>
    </lineage>
</organism>
<evidence type="ECO:0000313" key="3">
    <source>
        <dbReference type="Proteomes" id="UP000640930"/>
    </source>
</evidence>
<dbReference type="EMBL" id="JACSQA010000003">
    <property type="protein sequence ID" value="MBD8025677.1"/>
    <property type="molecule type" value="Genomic_DNA"/>
</dbReference>
<gene>
    <name evidence="2" type="ORF">H9636_03310</name>
</gene>
<comment type="caution">
    <text evidence="2">The sequence shown here is derived from an EMBL/GenBank/DDBJ whole genome shotgun (WGS) entry which is preliminary data.</text>
</comment>
<name>A0ABR8X9A1_9BACL</name>
<protein>
    <recommendedName>
        <fullName evidence="1">CDI immunity protein domain-containing protein</fullName>
    </recommendedName>
</protein>
<dbReference type="CDD" id="cd20688">
    <property type="entry name" value="CdiI_Ecoli_Nm-like"/>
    <property type="match status" value="1"/>
</dbReference>
<evidence type="ECO:0000313" key="2">
    <source>
        <dbReference type="EMBL" id="MBD8025677.1"/>
    </source>
</evidence>
<dbReference type="Pfam" id="PF18624">
    <property type="entry name" value="CdiI_4"/>
    <property type="match status" value="1"/>
</dbReference>
<proteinExistence type="predicted"/>
<dbReference type="InterPro" id="IPR041256">
    <property type="entry name" value="CdiI_4"/>
</dbReference>
<evidence type="ECO:0000259" key="1">
    <source>
        <dbReference type="Pfam" id="PF18624"/>
    </source>
</evidence>
<keyword evidence="3" id="KW-1185">Reference proteome</keyword>